<comment type="caution">
    <text evidence="8">The sequence shown here is derived from an EMBL/GenBank/DDBJ whole genome shotgun (WGS) entry which is preliminary data.</text>
</comment>
<name>A0A8H4J1Z7_9PEZI</name>
<protein>
    <submittedName>
        <fullName evidence="8">Alcohol dehydrogenase</fullName>
    </submittedName>
</protein>
<keyword evidence="5" id="KW-0560">Oxidoreductase</keyword>
<evidence type="ECO:0000256" key="5">
    <source>
        <dbReference type="ARBA" id="ARBA00023002"/>
    </source>
</evidence>
<comment type="cofactor">
    <cofactor evidence="1 6">
        <name>Zn(2+)</name>
        <dbReference type="ChEBI" id="CHEBI:29105"/>
    </cofactor>
</comment>
<dbReference type="InterPro" id="IPR011032">
    <property type="entry name" value="GroES-like_sf"/>
</dbReference>
<feature type="domain" description="Enoyl reductase (ER)" evidence="7">
    <location>
        <begin position="29"/>
        <end position="360"/>
    </location>
</feature>
<reference evidence="8" key="1">
    <citation type="submission" date="2020-04" db="EMBL/GenBank/DDBJ databases">
        <title>Genome Assembly and Annotation of Botryosphaeria dothidea sdau 11-99, a Latent Pathogen of Apple Fruit Ring Rot in China.</title>
        <authorList>
            <person name="Yu C."/>
            <person name="Diao Y."/>
            <person name="Lu Q."/>
            <person name="Zhao J."/>
            <person name="Cui S."/>
            <person name="Peng C."/>
            <person name="He B."/>
            <person name="Liu H."/>
        </authorList>
    </citation>
    <scope>NUCLEOTIDE SEQUENCE [LARGE SCALE GENOMIC DNA]</scope>
    <source>
        <strain evidence="8">Sdau11-99</strain>
    </source>
</reference>
<dbReference type="CDD" id="cd08297">
    <property type="entry name" value="CAD3"/>
    <property type="match status" value="1"/>
</dbReference>
<dbReference type="Gene3D" id="3.40.50.720">
    <property type="entry name" value="NAD(P)-binding Rossmann-like Domain"/>
    <property type="match status" value="1"/>
</dbReference>
<dbReference type="OrthoDB" id="1879366at2759"/>
<evidence type="ECO:0000259" key="7">
    <source>
        <dbReference type="SMART" id="SM00829"/>
    </source>
</evidence>
<dbReference type="SUPFAM" id="SSF50129">
    <property type="entry name" value="GroES-like"/>
    <property type="match status" value="1"/>
</dbReference>
<dbReference type="Pfam" id="PF00107">
    <property type="entry name" value="ADH_zinc_N"/>
    <property type="match status" value="1"/>
</dbReference>
<dbReference type="InterPro" id="IPR036291">
    <property type="entry name" value="NAD(P)-bd_dom_sf"/>
</dbReference>
<dbReference type="EMBL" id="WWBZ02000009">
    <property type="protein sequence ID" value="KAF4311522.1"/>
    <property type="molecule type" value="Genomic_DNA"/>
</dbReference>
<dbReference type="SMART" id="SM00829">
    <property type="entry name" value="PKS_ER"/>
    <property type="match status" value="1"/>
</dbReference>
<dbReference type="SUPFAM" id="SSF51735">
    <property type="entry name" value="NAD(P)-binding Rossmann-fold domains"/>
    <property type="match status" value="1"/>
</dbReference>
<proteinExistence type="inferred from homology"/>
<dbReference type="Gene3D" id="3.90.180.10">
    <property type="entry name" value="Medium-chain alcohol dehydrogenases, catalytic domain"/>
    <property type="match status" value="1"/>
</dbReference>
<dbReference type="Proteomes" id="UP000572817">
    <property type="component" value="Unassembled WGS sequence"/>
</dbReference>
<dbReference type="PANTHER" id="PTHR42940:SF1">
    <property type="entry name" value="ENOYL REDUCTASE (ER) DOMAIN-CONTAINING PROTEIN"/>
    <property type="match status" value="1"/>
</dbReference>
<dbReference type="GO" id="GO:0004022">
    <property type="term" value="F:alcohol dehydrogenase (NAD+) activity"/>
    <property type="evidence" value="ECO:0007669"/>
    <property type="project" value="TreeGrafter"/>
</dbReference>
<dbReference type="PANTHER" id="PTHR42940">
    <property type="entry name" value="ALCOHOL DEHYDROGENASE 1-RELATED"/>
    <property type="match status" value="1"/>
</dbReference>
<evidence type="ECO:0000313" key="8">
    <source>
        <dbReference type="EMBL" id="KAF4311522.1"/>
    </source>
</evidence>
<dbReference type="Pfam" id="PF08240">
    <property type="entry name" value="ADH_N"/>
    <property type="match status" value="1"/>
</dbReference>
<dbReference type="InterPro" id="IPR013149">
    <property type="entry name" value="ADH-like_C"/>
</dbReference>
<accession>A0A8H4J1Z7</accession>
<dbReference type="InterPro" id="IPR020843">
    <property type="entry name" value="ER"/>
</dbReference>
<evidence type="ECO:0000256" key="3">
    <source>
        <dbReference type="ARBA" id="ARBA00022723"/>
    </source>
</evidence>
<keyword evidence="4 6" id="KW-0862">Zinc</keyword>
<evidence type="ECO:0000256" key="4">
    <source>
        <dbReference type="ARBA" id="ARBA00022833"/>
    </source>
</evidence>
<dbReference type="InterPro" id="IPR013154">
    <property type="entry name" value="ADH-like_N"/>
</dbReference>
<organism evidence="8 9">
    <name type="scientific">Botryosphaeria dothidea</name>
    <dbReference type="NCBI Taxonomy" id="55169"/>
    <lineage>
        <taxon>Eukaryota</taxon>
        <taxon>Fungi</taxon>
        <taxon>Dikarya</taxon>
        <taxon>Ascomycota</taxon>
        <taxon>Pezizomycotina</taxon>
        <taxon>Dothideomycetes</taxon>
        <taxon>Dothideomycetes incertae sedis</taxon>
        <taxon>Botryosphaeriales</taxon>
        <taxon>Botryosphaeriaceae</taxon>
        <taxon>Botryosphaeria</taxon>
    </lineage>
</organism>
<dbReference type="InterPro" id="IPR002328">
    <property type="entry name" value="ADH_Zn_CS"/>
</dbReference>
<dbReference type="PROSITE" id="PS00059">
    <property type="entry name" value="ADH_ZINC"/>
    <property type="match status" value="1"/>
</dbReference>
<evidence type="ECO:0000256" key="6">
    <source>
        <dbReference type="RuleBase" id="RU361277"/>
    </source>
</evidence>
<evidence type="ECO:0000313" key="9">
    <source>
        <dbReference type="Proteomes" id="UP000572817"/>
    </source>
</evidence>
<dbReference type="AlphaFoldDB" id="A0A8H4J1Z7"/>
<comment type="similarity">
    <text evidence="2 6">Belongs to the zinc-containing alcohol dehydrogenase family.</text>
</comment>
<dbReference type="GO" id="GO:0005737">
    <property type="term" value="C:cytoplasm"/>
    <property type="evidence" value="ECO:0007669"/>
    <property type="project" value="TreeGrafter"/>
</dbReference>
<keyword evidence="3 6" id="KW-0479">Metal-binding</keyword>
<evidence type="ECO:0000256" key="2">
    <source>
        <dbReference type="ARBA" id="ARBA00008072"/>
    </source>
</evidence>
<gene>
    <name evidence="8" type="ORF">GTA08_BOTSDO12846</name>
</gene>
<evidence type="ECO:0000256" key="1">
    <source>
        <dbReference type="ARBA" id="ARBA00001947"/>
    </source>
</evidence>
<dbReference type="GO" id="GO:0008270">
    <property type="term" value="F:zinc ion binding"/>
    <property type="evidence" value="ECO:0007669"/>
    <property type="project" value="InterPro"/>
</dbReference>
<sequence>MGDMAFDIPKKGKAGVVVDEGPSFHVEIEDVDVPEPGKSSPATESLRPEEILIRLNATGICYSDIHLMAGEIGVKMTSFGCRSAGHEGAGVVVKLGANVKSWKVGDRAGVKPIRGACGECEQCFEGRDNYCRSASTCGLTHPGTYQQYITAPARYTTRIPDGVSDYIAGPLMCGGLTAYGSLKTGNWVVIAGGGGGVGIQAVQLAKAMGFRPVVVDSGEDKRKLGLSRGAEAFVDFATSTDVTAEVKAICDGIGAHGVVVTAHQSYANAVSYVGERIGAVVMCIGLAPKPTTFGADPSQYTLSNLRIMGTAMGSQKDATELLEFARRGLLTDICEVRGLSALPQSVEDLKKGRVPGRIVIDFNQP</sequence>
<keyword evidence="9" id="KW-1185">Reference proteome</keyword>